<dbReference type="Proteomes" id="UP001601288">
    <property type="component" value="Unassembled WGS sequence"/>
</dbReference>
<comment type="caution">
    <text evidence="1">The sequence shown here is derived from an EMBL/GenBank/DDBJ whole genome shotgun (WGS) entry which is preliminary data.</text>
</comment>
<dbReference type="RefSeq" id="WP_358278785.1">
    <property type="nucleotide sequence ID" value="NZ_JBEYGJ010000003.1"/>
</dbReference>
<reference evidence="1 2" key="1">
    <citation type="submission" date="2024-10" db="EMBL/GenBank/DDBJ databases">
        <title>The Natural Products Discovery Center: Release of the First 8490 Sequenced Strains for Exploring Actinobacteria Biosynthetic Diversity.</title>
        <authorList>
            <person name="Kalkreuter E."/>
            <person name="Kautsar S.A."/>
            <person name="Yang D."/>
            <person name="Bader C.D."/>
            <person name="Teijaro C.N."/>
            <person name="Fluegel L."/>
            <person name="Davis C.M."/>
            <person name="Simpson J.R."/>
            <person name="Lauterbach L."/>
            <person name="Steele A.D."/>
            <person name="Gui C."/>
            <person name="Meng S."/>
            <person name="Li G."/>
            <person name="Viehrig K."/>
            <person name="Ye F."/>
            <person name="Su P."/>
            <person name="Kiefer A.F."/>
            <person name="Nichols A."/>
            <person name="Cepeda A.J."/>
            <person name="Yan W."/>
            <person name="Fan B."/>
            <person name="Jiang Y."/>
            <person name="Adhikari A."/>
            <person name="Zheng C.-J."/>
            <person name="Schuster L."/>
            <person name="Cowan T.M."/>
            <person name="Smanski M.J."/>
            <person name="Chevrette M.G."/>
            <person name="De Carvalho L.P.S."/>
            <person name="Shen B."/>
        </authorList>
    </citation>
    <scope>NUCLEOTIDE SEQUENCE [LARGE SCALE GENOMIC DNA]</scope>
    <source>
        <strain evidence="1 2">NPDC007066</strain>
    </source>
</reference>
<sequence>MSQPGNHEITAADLATGELSYALPLEGWSGMTLHCQVDAIGPSDRHPDLVKLEVSFPLVARAGTNCPTCGPTTPEQRHRRPGVQRCSNCKEHLGPNPLVDGAVL</sequence>
<evidence type="ECO:0008006" key="3">
    <source>
        <dbReference type="Google" id="ProtNLM"/>
    </source>
</evidence>
<protein>
    <recommendedName>
        <fullName evidence="3">Transposase</fullName>
    </recommendedName>
</protein>
<keyword evidence="2" id="KW-1185">Reference proteome</keyword>
<accession>A0ABW6LCF8</accession>
<evidence type="ECO:0000313" key="1">
    <source>
        <dbReference type="EMBL" id="MFE9226135.1"/>
    </source>
</evidence>
<evidence type="ECO:0000313" key="2">
    <source>
        <dbReference type="Proteomes" id="UP001601288"/>
    </source>
</evidence>
<name>A0ABW6LCF8_9ACTN</name>
<organism evidence="1 2">
    <name type="scientific">Streptomyces massasporeus</name>
    <dbReference type="NCBI Taxonomy" id="67324"/>
    <lineage>
        <taxon>Bacteria</taxon>
        <taxon>Bacillati</taxon>
        <taxon>Actinomycetota</taxon>
        <taxon>Actinomycetes</taxon>
        <taxon>Kitasatosporales</taxon>
        <taxon>Streptomycetaceae</taxon>
        <taxon>Streptomyces</taxon>
    </lineage>
</organism>
<gene>
    <name evidence="1" type="ORF">ACFYM3_16150</name>
</gene>
<proteinExistence type="predicted"/>
<dbReference type="EMBL" id="JBIAFP010000008">
    <property type="protein sequence ID" value="MFE9226135.1"/>
    <property type="molecule type" value="Genomic_DNA"/>
</dbReference>